<protein>
    <submittedName>
        <fullName evidence="2">CelD/BcsL family acetyltransferase involved in cellulose biosynthesis</fullName>
    </submittedName>
</protein>
<comment type="caution">
    <text evidence="2">The sequence shown here is derived from an EMBL/GenBank/DDBJ whole genome shotgun (WGS) entry which is preliminary data.</text>
</comment>
<sequence length="408" mass="45800">MSSSRMILQAKPPLLPPAAGETERLEMRVHERMEALEAAWRALERDPSVSMHQGYDWCSAWVRAHPGLRLALVEGRAGGRTVMILPLVIARRRGSHVAGYIGSAYSNINGGLFDPAARIDPDALGNGIRQALKGRADLMVLERVPLQWRERLSPLAYLSHTENQNRAFQVPLFQSFEDTLRQVNAKRRRKKFRLQQRRLEEAGGYLVIDTLEPAEQHALLDEFFRQKAERFKAQGLPDVFADAPVRAFFHALLDAPRDDADYPLRLHALRLKEDGGPILAVTGTSRKGDHVICQFGSIRDDLLPEASPGEFLFWYVIEQACHEGASIFDFGIGDQNYKRSWCTVETVHYDVLVPITLLGHLSAGIHRLAVRAVAEIKARPRLYGALQRLRQRRTAAGASEPETGEEPA</sequence>
<evidence type="ECO:0000313" key="3">
    <source>
        <dbReference type="Proteomes" id="UP000528286"/>
    </source>
</evidence>
<dbReference type="Proteomes" id="UP000528286">
    <property type="component" value="Unassembled WGS sequence"/>
</dbReference>
<dbReference type="RefSeq" id="WP_183368359.1">
    <property type="nucleotide sequence ID" value="NZ_JACIEZ010000015.1"/>
</dbReference>
<dbReference type="EMBL" id="JACIEZ010000015">
    <property type="protein sequence ID" value="MBB4067117.1"/>
    <property type="molecule type" value="Genomic_DNA"/>
</dbReference>
<keyword evidence="2" id="KW-0808">Transferase</keyword>
<dbReference type="Pfam" id="PF13480">
    <property type="entry name" value="Acetyltransf_6"/>
    <property type="match status" value="1"/>
</dbReference>
<proteinExistence type="predicted"/>
<dbReference type="AlphaFoldDB" id="A0A7W6NN83"/>
<dbReference type="GO" id="GO:0016740">
    <property type="term" value="F:transferase activity"/>
    <property type="evidence" value="ECO:0007669"/>
    <property type="project" value="UniProtKB-KW"/>
</dbReference>
<reference evidence="2 3" key="1">
    <citation type="submission" date="2020-08" db="EMBL/GenBank/DDBJ databases">
        <title>Genomic Encyclopedia of Type Strains, Phase IV (KMG-IV): sequencing the most valuable type-strain genomes for metagenomic binning, comparative biology and taxonomic classification.</title>
        <authorList>
            <person name="Goeker M."/>
        </authorList>
    </citation>
    <scope>NUCLEOTIDE SEQUENCE [LARGE SCALE GENOMIC DNA]</scope>
    <source>
        <strain evidence="2 3">DSM 29853</strain>
    </source>
</reference>
<accession>A0A7W6NN83</accession>
<dbReference type="Gene3D" id="3.40.630.30">
    <property type="match status" value="1"/>
</dbReference>
<evidence type="ECO:0000313" key="2">
    <source>
        <dbReference type="EMBL" id="MBB4067117.1"/>
    </source>
</evidence>
<dbReference type="InterPro" id="IPR038740">
    <property type="entry name" value="BioF2-like_GNAT_dom"/>
</dbReference>
<keyword evidence="3" id="KW-1185">Reference proteome</keyword>
<dbReference type="SUPFAM" id="SSF55729">
    <property type="entry name" value="Acyl-CoA N-acyltransferases (Nat)"/>
    <property type="match status" value="1"/>
</dbReference>
<evidence type="ECO:0000259" key="1">
    <source>
        <dbReference type="Pfam" id="PF13480"/>
    </source>
</evidence>
<gene>
    <name evidence="2" type="ORF">GGR23_004346</name>
</gene>
<feature type="domain" description="BioF2-like acetyltransferase" evidence="1">
    <location>
        <begin position="186"/>
        <end position="339"/>
    </location>
</feature>
<organism evidence="2 3">
    <name type="scientific">Gellertiella hungarica</name>
    <dbReference type="NCBI Taxonomy" id="1572859"/>
    <lineage>
        <taxon>Bacteria</taxon>
        <taxon>Pseudomonadati</taxon>
        <taxon>Pseudomonadota</taxon>
        <taxon>Alphaproteobacteria</taxon>
        <taxon>Hyphomicrobiales</taxon>
        <taxon>Rhizobiaceae</taxon>
        <taxon>Gellertiella</taxon>
    </lineage>
</organism>
<name>A0A7W6NN83_9HYPH</name>
<dbReference type="InterPro" id="IPR016181">
    <property type="entry name" value="Acyl_CoA_acyltransferase"/>
</dbReference>